<accession>K1TIP9</accession>
<dbReference type="Pfam" id="PF14134">
    <property type="entry name" value="DUF4301"/>
    <property type="match status" value="1"/>
</dbReference>
<feature type="domain" description="DUF4301" evidence="1">
    <location>
        <begin position="4"/>
        <end position="86"/>
    </location>
</feature>
<proteinExistence type="predicted"/>
<protein>
    <recommendedName>
        <fullName evidence="1">DUF4301 domain-containing protein</fullName>
    </recommendedName>
</protein>
<name>K1TIP9_9ZZZZ</name>
<sequence>MFTPQDLKQIADHGLTPERVEEQVENFRRGFPFLKVVRAASPGDGVLVLDGAEVDAAVARYDAAVAGLRVVKFVPASGAATRMFKDSSSL</sequence>
<dbReference type="InterPro" id="IPR025393">
    <property type="entry name" value="DUF4301"/>
</dbReference>
<dbReference type="AlphaFoldDB" id="K1TIP9"/>
<feature type="non-terminal residue" evidence="2">
    <location>
        <position position="90"/>
    </location>
</feature>
<reference evidence="2" key="1">
    <citation type="journal article" date="2013" name="Environ. Microbiol.">
        <title>Microbiota from the distal guts of lean and obese adolescents exhibit partial functional redundancy besides clear differences in community structure.</title>
        <authorList>
            <person name="Ferrer M."/>
            <person name="Ruiz A."/>
            <person name="Lanza F."/>
            <person name="Haange S.B."/>
            <person name="Oberbach A."/>
            <person name="Till H."/>
            <person name="Bargiela R."/>
            <person name="Campoy C."/>
            <person name="Segura M.T."/>
            <person name="Richter M."/>
            <person name="von Bergen M."/>
            <person name="Seifert J."/>
            <person name="Suarez A."/>
        </authorList>
    </citation>
    <scope>NUCLEOTIDE SEQUENCE</scope>
</reference>
<organism evidence="2">
    <name type="scientific">human gut metagenome</name>
    <dbReference type="NCBI Taxonomy" id="408170"/>
    <lineage>
        <taxon>unclassified sequences</taxon>
        <taxon>metagenomes</taxon>
        <taxon>organismal metagenomes</taxon>
    </lineage>
</organism>
<dbReference type="EMBL" id="AJWY01006683">
    <property type="protein sequence ID" value="EKC66155.1"/>
    <property type="molecule type" value="Genomic_DNA"/>
</dbReference>
<evidence type="ECO:0000259" key="1">
    <source>
        <dbReference type="Pfam" id="PF14134"/>
    </source>
</evidence>
<gene>
    <name evidence="2" type="ORF">LEA_09954</name>
</gene>
<evidence type="ECO:0000313" key="2">
    <source>
        <dbReference type="EMBL" id="EKC66155.1"/>
    </source>
</evidence>
<comment type="caution">
    <text evidence="2">The sequence shown here is derived from an EMBL/GenBank/DDBJ whole genome shotgun (WGS) entry which is preliminary data.</text>
</comment>